<organism evidence="2 3">
    <name type="scientific">Lonepinella koalarum</name>
    <dbReference type="NCBI Taxonomy" id="53417"/>
    <lineage>
        <taxon>Bacteria</taxon>
        <taxon>Pseudomonadati</taxon>
        <taxon>Pseudomonadota</taxon>
        <taxon>Gammaproteobacteria</taxon>
        <taxon>Pasteurellales</taxon>
        <taxon>Pasteurellaceae</taxon>
        <taxon>Lonepinella</taxon>
    </lineage>
</organism>
<keyword evidence="3" id="KW-1185">Reference proteome</keyword>
<dbReference type="InterPro" id="IPR036291">
    <property type="entry name" value="NAD(P)-bd_dom_sf"/>
</dbReference>
<dbReference type="PANTHER" id="PTHR47129">
    <property type="entry name" value="QUINONE OXIDOREDUCTASE 2"/>
    <property type="match status" value="1"/>
</dbReference>
<protein>
    <submittedName>
        <fullName evidence="2">NAD(P)H dehydrogenase (Quinone)</fullName>
    </submittedName>
</protein>
<evidence type="ECO:0000259" key="1">
    <source>
        <dbReference type="Pfam" id="PF05368"/>
    </source>
</evidence>
<accession>A0A4R1L306</accession>
<sequence length="319" mass="35851">MKYLVTGADGKLAGRVAEIMLEKVSGNDLIFTVPNLARLNSEKRAKWEAQGVMVLEANYDNQEQMMEVFSKANRIFFISSILNGPKRVEQHRKVITACVAAKVQHVTYTSFFGANREGYNQYVLPDHRATEKMLKESGLTYNIMRNNLYMENYLTTSVMLAMLSNNVWGSNAGEGKVSCICKDDSAECGAALLLGKGEPNKDYDLTCSEALSQREMCEMIAEKSGIPFVYKAMNDAEFLAYLQALHIPETTDGDFSKSPLPFCSNDMVTNEGGIAEGQMGIVTHDVEKLTGHKPREVRDLLDEYSYVWKNKVSHWRDLY</sequence>
<dbReference type="OrthoDB" id="5510591at2"/>
<feature type="domain" description="NmrA-like" evidence="1">
    <location>
        <begin position="4"/>
        <end position="255"/>
    </location>
</feature>
<dbReference type="InterPro" id="IPR008030">
    <property type="entry name" value="NmrA-like"/>
</dbReference>
<gene>
    <name evidence="2" type="ORF">EV692_0860</name>
</gene>
<dbReference type="SUPFAM" id="SSF51735">
    <property type="entry name" value="NAD(P)-binding Rossmann-fold domains"/>
    <property type="match status" value="1"/>
</dbReference>
<evidence type="ECO:0000313" key="3">
    <source>
        <dbReference type="Proteomes" id="UP000295496"/>
    </source>
</evidence>
<evidence type="ECO:0000313" key="2">
    <source>
        <dbReference type="EMBL" id="TCK70579.1"/>
    </source>
</evidence>
<dbReference type="InterPro" id="IPR052718">
    <property type="entry name" value="NmrA-type_oxidoreductase"/>
</dbReference>
<dbReference type="PANTHER" id="PTHR47129:SF1">
    <property type="entry name" value="NMRA-LIKE DOMAIN-CONTAINING PROTEIN"/>
    <property type="match status" value="1"/>
</dbReference>
<dbReference type="AlphaFoldDB" id="A0A4R1L306"/>
<dbReference type="Pfam" id="PF05368">
    <property type="entry name" value="NmrA"/>
    <property type="match status" value="1"/>
</dbReference>
<proteinExistence type="predicted"/>
<dbReference type="Gene3D" id="3.40.50.720">
    <property type="entry name" value="NAD(P)-binding Rossmann-like Domain"/>
    <property type="match status" value="1"/>
</dbReference>
<comment type="caution">
    <text evidence="2">The sequence shown here is derived from an EMBL/GenBank/DDBJ whole genome shotgun (WGS) entry which is preliminary data.</text>
</comment>
<name>A0A4R1L306_9PAST</name>
<reference evidence="2 3" key="1">
    <citation type="submission" date="2019-03" db="EMBL/GenBank/DDBJ databases">
        <title>Genomic Encyclopedia of Type Strains, Phase IV (KMG-IV): sequencing the most valuable type-strain genomes for metagenomic binning, comparative biology and taxonomic classification.</title>
        <authorList>
            <person name="Goeker M."/>
        </authorList>
    </citation>
    <scope>NUCLEOTIDE SEQUENCE [LARGE SCALE GENOMIC DNA]</scope>
    <source>
        <strain evidence="2 3">DSM 10053</strain>
    </source>
</reference>
<dbReference type="Gene3D" id="3.90.25.10">
    <property type="entry name" value="UDP-galactose 4-epimerase, domain 1"/>
    <property type="match status" value="1"/>
</dbReference>
<dbReference type="RefSeq" id="WP_132300875.1">
    <property type="nucleotide sequence ID" value="NZ_CP170642.1"/>
</dbReference>
<dbReference type="Proteomes" id="UP000295496">
    <property type="component" value="Unassembled WGS sequence"/>
</dbReference>
<dbReference type="EMBL" id="SMGJ01000002">
    <property type="protein sequence ID" value="TCK70579.1"/>
    <property type="molecule type" value="Genomic_DNA"/>
</dbReference>